<comment type="similarity">
    <text evidence="2">Belongs to the ELP6 family.</text>
</comment>
<dbReference type="GO" id="GO:0002098">
    <property type="term" value="P:tRNA wobble uridine modification"/>
    <property type="evidence" value="ECO:0007669"/>
    <property type="project" value="InterPro"/>
</dbReference>
<keyword evidence="5" id="KW-1185">Reference proteome</keyword>
<sequence>MPPSSRIPPLLQPHTQLPQDNSILLLTSTLGASANWLIIRFLCDALTTTTTTTTPTSEQPRRTAGDGHVPSRDEGASEDYNVVLVSWMRDWDFWKQEARKGGGLHLERLREEGRVAFVDGLGALFLPPLGD</sequence>
<feature type="compositionally biased region" description="Basic and acidic residues" evidence="3">
    <location>
        <begin position="59"/>
        <end position="75"/>
    </location>
</feature>
<comment type="pathway">
    <text evidence="1">tRNA modification; 5-methoxycarbonylmethyl-2-thiouridine-tRNA biosynthesis.</text>
</comment>
<dbReference type="AlphaFoldDB" id="A0A6A6X0U8"/>
<dbReference type="Gene3D" id="3.40.50.300">
    <property type="entry name" value="P-loop containing nucleotide triphosphate hydrolases"/>
    <property type="match status" value="1"/>
</dbReference>
<evidence type="ECO:0000256" key="1">
    <source>
        <dbReference type="ARBA" id="ARBA00005043"/>
    </source>
</evidence>
<dbReference type="GO" id="GO:0033588">
    <property type="term" value="C:elongator holoenzyme complex"/>
    <property type="evidence" value="ECO:0007669"/>
    <property type="project" value="InterPro"/>
</dbReference>
<feature type="region of interest" description="Disordered" evidence="3">
    <location>
        <begin position="50"/>
        <end position="75"/>
    </location>
</feature>
<dbReference type="EMBL" id="MU002093">
    <property type="protein sequence ID" value="KAF2790110.1"/>
    <property type="molecule type" value="Genomic_DNA"/>
</dbReference>
<dbReference type="PANTHER" id="PTHR16184:SF6">
    <property type="entry name" value="ELONGATOR COMPLEX PROTEIN 6"/>
    <property type="match status" value="1"/>
</dbReference>
<evidence type="ECO:0000256" key="2">
    <source>
        <dbReference type="ARBA" id="ARBA00008837"/>
    </source>
</evidence>
<organism evidence="4 5">
    <name type="scientific">Melanomma pulvis-pyrius CBS 109.77</name>
    <dbReference type="NCBI Taxonomy" id="1314802"/>
    <lineage>
        <taxon>Eukaryota</taxon>
        <taxon>Fungi</taxon>
        <taxon>Dikarya</taxon>
        <taxon>Ascomycota</taxon>
        <taxon>Pezizomycotina</taxon>
        <taxon>Dothideomycetes</taxon>
        <taxon>Pleosporomycetidae</taxon>
        <taxon>Pleosporales</taxon>
        <taxon>Melanommataceae</taxon>
        <taxon>Melanomma</taxon>
    </lineage>
</organism>
<gene>
    <name evidence="4" type="ORF">K505DRAFT_365010</name>
</gene>
<dbReference type="PANTHER" id="PTHR16184">
    <property type="entry name" value="ELONGATOR COMPLEX PROTEIN 6"/>
    <property type="match status" value="1"/>
</dbReference>
<proteinExistence type="inferred from homology"/>
<protein>
    <submittedName>
        <fullName evidence="4">Uncharacterized protein</fullName>
    </submittedName>
</protein>
<reference evidence="4" key="1">
    <citation type="journal article" date="2020" name="Stud. Mycol.">
        <title>101 Dothideomycetes genomes: a test case for predicting lifestyles and emergence of pathogens.</title>
        <authorList>
            <person name="Haridas S."/>
            <person name="Albert R."/>
            <person name="Binder M."/>
            <person name="Bloem J."/>
            <person name="Labutti K."/>
            <person name="Salamov A."/>
            <person name="Andreopoulos B."/>
            <person name="Baker S."/>
            <person name="Barry K."/>
            <person name="Bills G."/>
            <person name="Bluhm B."/>
            <person name="Cannon C."/>
            <person name="Castanera R."/>
            <person name="Culley D."/>
            <person name="Daum C."/>
            <person name="Ezra D."/>
            <person name="Gonzalez J."/>
            <person name="Henrissat B."/>
            <person name="Kuo A."/>
            <person name="Liang C."/>
            <person name="Lipzen A."/>
            <person name="Lutzoni F."/>
            <person name="Magnuson J."/>
            <person name="Mondo S."/>
            <person name="Nolan M."/>
            <person name="Ohm R."/>
            <person name="Pangilinan J."/>
            <person name="Park H.-J."/>
            <person name="Ramirez L."/>
            <person name="Alfaro M."/>
            <person name="Sun H."/>
            <person name="Tritt A."/>
            <person name="Yoshinaga Y."/>
            <person name="Zwiers L.-H."/>
            <person name="Turgeon B."/>
            <person name="Goodwin S."/>
            <person name="Spatafora J."/>
            <person name="Crous P."/>
            <person name="Grigoriev I."/>
        </authorList>
    </citation>
    <scope>NUCLEOTIDE SEQUENCE</scope>
    <source>
        <strain evidence="4">CBS 109.77</strain>
    </source>
</reference>
<name>A0A6A6X0U8_9PLEO</name>
<accession>A0A6A6X0U8</accession>
<dbReference type="InterPro" id="IPR027417">
    <property type="entry name" value="P-loop_NTPase"/>
</dbReference>
<evidence type="ECO:0000313" key="4">
    <source>
        <dbReference type="EMBL" id="KAF2790110.1"/>
    </source>
</evidence>
<evidence type="ECO:0000313" key="5">
    <source>
        <dbReference type="Proteomes" id="UP000799757"/>
    </source>
</evidence>
<dbReference type="InterPro" id="IPR018627">
    <property type="entry name" value="ELP6"/>
</dbReference>
<feature type="non-terminal residue" evidence="4">
    <location>
        <position position="131"/>
    </location>
</feature>
<dbReference type="OrthoDB" id="9995306at2759"/>
<dbReference type="Proteomes" id="UP000799757">
    <property type="component" value="Unassembled WGS sequence"/>
</dbReference>
<evidence type="ECO:0000256" key="3">
    <source>
        <dbReference type="SAM" id="MobiDB-lite"/>
    </source>
</evidence>